<dbReference type="RefSeq" id="WP_099555405.1">
    <property type="nucleotide sequence ID" value="NZ_LT960614.1"/>
</dbReference>
<dbReference type="KEGG" id="hdi:HDIA_1277"/>
<dbReference type="Pfam" id="PF07433">
    <property type="entry name" value="DUF1513"/>
    <property type="match status" value="1"/>
</dbReference>
<protein>
    <recommendedName>
        <fullName evidence="3">DUF1513 domain-containing protein</fullName>
    </recommendedName>
</protein>
<dbReference type="AlphaFoldDB" id="A0A2C9D3T1"/>
<dbReference type="EMBL" id="LT960614">
    <property type="protein sequence ID" value="SON54818.1"/>
    <property type="molecule type" value="Genomic_DNA"/>
</dbReference>
<evidence type="ECO:0008006" key="3">
    <source>
        <dbReference type="Google" id="ProtNLM"/>
    </source>
</evidence>
<dbReference type="InterPro" id="IPR015943">
    <property type="entry name" value="WD40/YVTN_repeat-like_dom_sf"/>
</dbReference>
<dbReference type="Proteomes" id="UP000223606">
    <property type="component" value="Chromosome 1"/>
</dbReference>
<gene>
    <name evidence="1" type="ORF">HDIA_1277</name>
</gene>
<reference evidence="2" key="1">
    <citation type="submission" date="2017-09" db="EMBL/GenBank/DDBJ databases">
        <title>Genome sequence of Nannocystis excedens DSM 71.</title>
        <authorList>
            <person name="Blom J."/>
        </authorList>
    </citation>
    <scope>NUCLEOTIDE SEQUENCE [LARGE SCALE GENOMIC DNA]</scope>
    <source>
        <strain evidence="2">type strain: E19</strain>
    </source>
</reference>
<keyword evidence="2" id="KW-1185">Reference proteome</keyword>
<dbReference type="OrthoDB" id="5624218at2"/>
<proteinExistence type="predicted"/>
<name>A0A2C9D3T1_9HYPH</name>
<dbReference type="SUPFAM" id="SSF82171">
    <property type="entry name" value="DPP6 N-terminal domain-like"/>
    <property type="match status" value="1"/>
</dbReference>
<dbReference type="InterPro" id="IPR006311">
    <property type="entry name" value="TAT_signal"/>
</dbReference>
<dbReference type="PIRSF" id="PIRSF028101">
    <property type="entry name" value="UCP028101"/>
    <property type="match status" value="1"/>
</dbReference>
<dbReference type="Gene3D" id="2.130.10.10">
    <property type="entry name" value="YVTN repeat-like/Quinoprotein amine dehydrogenase"/>
    <property type="match status" value="1"/>
</dbReference>
<sequence>MSISRRHFLGLAAGLSVVGPRRLFAAGPDGAPRFAACARLPDGSFAAVLIDDGGRILGSRPLPDRGHEIAIDQTSGRMVAFARRPGSFLAVFEPDFRQAPRIVAAAQGRTFYGHGAFSPDGKILYATENDYDGQRGVIGLYDVADDFRRIGEFFSGGVGPHELQLIDGGRTLAIANGGLDTSPEFGRMNLNTAEMKPSLALVSTDGGKVLANHDLGADLSQLSIRHLATDRFGAIWFGCQHEGPRTELPPLAGRVSQSGKVELFTLPEELRVRPRNYIGAVSASGDGETVAFSAPRGNVVFAFDAASARFAGMSDLADGCGIIRGPGEHDIVGAGGMGDVVSFEFGDKAVERREVRKDDLSFDNHLTLL</sequence>
<evidence type="ECO:0000313" key="1">
    <source>
        <dbReference type="EMBL" id="SON54818.1"/>
    </source>
</evidence>
<organism evidence="1 2">
    <name type="scientific">Hartmannibacter diazotrophicus</name>
    <dbReference type="NCBI Taxonomy" id="1482074"/>
    <lineage>
        <taxon>Bacteria</taxon>
        <taxon>Pseudomonadati</taxon>
        <taxon>Pseudomonadota</taxon>
        <taxon>Alphaproteobacteria</taxon>
        <taxon>Hyphomicrobiales</taxon>
        <taxon>Pleomorphomonadaceae</taxon>
        <taxon>Hartmannibacter</taxon>
    </lineage>
</organism>
<accession>A0A2C9D3T1</accession>
<dbReference type="PROSITE" id="PS51318">
    <property type="entry name" value="TAT"/>
    <property type="match status" value="1"/>
</dbReference>
<evidence type="ECO:0000313" key="2">
    <source>
        <dbReference type="Proteomes" id="UP000223606"/>
    </source>
</evidence>
<dbReference type="InterPro" id="IPR008311">
    <property type="entry name" value="UCP028101"/>
</dbReference>